<dbReference type="PANTHER" id="PTHR46857:SF1">
    <property type="entry name" value="EPITHELIAL CELL-TRANSFORMING SEQUENCE 2 ONCOGENE-LIKE"/>
    <property type="match status" value="1"/>
</dbReference>
<evidence type="ECO:0000313" key="2">
    <source>
        <dbReference type="Ensembl" id="ENSSPUP00000017701.1"/>
    </source>
</evidence>
<dbReference type="PROSITE" id="PS50010">
    <property type="entry name" value="DH_2"/>
    <property type="match status" value="1"/>
</dbReference>
<protein>
    <submittedName>
        <fullName evidence="2">Epithelial cell transforming 2 like</fullName>
    </submittedName>
</protein>
<name>A0A8D0H2R7_SPHPU</name>
<evidence type="ECO:0000313" key="3">
    <source>
        <dbReference type="Proteomes" id="UP000694392"/>
    </source>
</evidence>
<dbReference type="Gene3D" id="1.20.900.10">
    <property type="entry name" value="Dbl homology (DH) domain"/>
    <property type="match status" value="1"/>
</dbReference>
<organism evidence="2 3">
    <name type="scientific">Sphenodon punctatus</name>
    <name type="common">Tuatara</name>
    <name type="synonym">Hatteria punctata</name>
    <dbReference type="NCBI Taxonomy" id="8508"/>
    <lineage>
        <taxon>Eukaryota</taxon>
        <taxon>Metazoa</taxon>
        <taxon>Chordata</taxon>
        <taxon>Craniata</taxon>
        <taxon>Vertebrata</taxon>
        <taxon>Euteleostomi</taxon>
        <taxon>Lepidosauria</taxon>
        <taxon>Sphenodontia</taxon>
        <taxon>Sphenodontidae</taxon>
        <taxon>Sphenodon</taxon>
    </lineage>
</organism>
<sequence length="866" mass="100134">SRACPPLFQERVTLISHWFDLWTDKQRKLFLHTILMRSNCCAVSPLYMYTQNWFGERIPMIQVNFTTVLPRFVSLYIFSFLSPRDLCAAAQVNWHWKFLTEQDCLWMPKCVKFGWFLPYTPAPNEYSAWKQHYIACATNLDYLTPREATAIYGTLNESKAGTEEQEEILREKHRRKIIQERLALHKKELFKARPPWVSGTWTSRFLKNTSQPRLAETIQDRTGLQAKEFVLASLKTLSKRKNVAGSRSYPILPSRCCQSVYQRYSSSAYPLQPYLLLISSHVPAYEMVLDSIKPGVLPVVYEHSGMTLEGLLYYVEKALDGRQATSIGIFTNGDSRGINLLKDCRISIKNILSPEVREFWEKLGSCVTSQEGGGHVDIFVPLAASEAGMKVLSQLTHLTRVFFRTPTGVATGSYQHILSEWLGNQRDGAPTSIYFTEAKLQTWLSLTELLGEALKLVRKQMRPYFSELQKNIKGRIIGQFMFDVMSWSKVQTHQETVQALADGLAELSKGNNVTLLFMSKSRFSPNHLHEDAADKRKKFARELLTSERNYVQVLETVRDVYVRPLKAALASNRAILSYANVQLIFSDILDVLQLNRWFLNKLTERFQEWSPAQHLGEVFIKFGLQLQTYTNFFNNYTIILKTIDTCRETVPLFRAFLKRQDKTVATNMMSLQELLLCPSRRFEEYVHLLHALRLHTPPEHMDREDLTAAVKQMKQYKDYIDQVCRHRSSVFSPFINLLDVNRYLIKVQDVAQLCCCSEHISVPFRIYEHNCDLSLFLFNDALVISQRSILHMPFERTSKTTHQFMASVALHRLFVEDILDSKYIKNAFLLQGPNQWICSTEDEDSKFIWLSLLQSTINCSTENNGM</sequence>
<dbReference type="SMART" id="SM00325">
    <property type="entry name" value="RhoGEF"/>
    <property type="match status" value="1"/>
</dbReference>
<dbReference type="Pfam" id="PF12937">
    <property type="entry name" value="F-box-like"/>
    <property type="match status" value="1"/>
</dbReference>
<feature type="domain" description="DH" evidence="1">
    <location>
        <begin position="535"/>
        <end position="723"/>
    </location>
</feature>
<dbReference type="InterPro" id="IPR000219">
    <property type="entry name" value="DH_dom"/>
</dbReference>
<dbReference type="InterPro" id="IPR011993">
    <property type="entry name" value="PH-like_dom_sf"/>
</dbReference>
<dbReference type="InterPro" id="IPR035899">
    <property type="entry name" value="DBL_dom_sf"/>
</dbReference>
<dbReference type="SUPFAM" id="SSF81383">
    <property type="entry name" value="F-box domain"/>
    <property type="match status" value="1"/>
</dbReference>
<dbReference type="SUPFAM" id="SSF48065">
    <property type="entry name" value="DBL homology domain (DH-domain)"/>
    <property type="match status" value="1"/>
</dbReference>
<dbReference type="InterPro" id="IPR001810">
    <property type="entry name" value="F-box_dom"/>
</dbReference>
<accession>A0A8D0H2R7</accession>
<dbReference type="InterPro" id="IPR025592">
    <property type="entry name" value="DUF4347"/>
</dbReference>
<reference evidence="2" key="1">
    <citation type="submission" date="2025-08" db="UniProtKB">
        <authorList>
            <consortium name="Ensembl"/>
        </authorList>
    </citation>
    <scope>IDENTIFICATION</scope>
</reference>
<dbReference type="GO" id="GO:0005085">
    <property type="term" value="F:guanyl-nucleotide exchange factor activity"/>
    <property type="evidence" value="ECO:0007669"/>
    <property type="project" value="InterPro"/>
</dbReference>
<dbReference type="GeneTree" id="ENSGT00940000158839"/>
<reference evidence="2" key="2">
    <citation type="submission" date="2025-09" db="UniProtKB">
        <authorList>
            <consortium name="Ensembl"/>
        </authorList>
    </citation>
    <scope>IDENTIFICATION</scope>
</reference>
<dbReference type="Pfam" id="PF00621">
    <property type="entry name" value="RhoGEF"/>
    <property type="match status" value="1"/>
</dbReference>
<evidence type="ECO:0000259" key="1">
    <source>
        <dbReference type="PROSITE" id="PS50010"/>
    </source>
</evidence>
<dbReference type="PANTHER" id="PTHR46857">
    <property type="entry name" value="EPITHELIAL CELL-TRANSFORMING SEQUENCE 2 ONCOGENE-LIKE"/>
    <property type="match status" value="1"/>
</dbReference>
<gene>
    <name evidence="2" type="primary">ECT2L</name>
</gene>
<dbReference type="InterPro" id="IPR052805">
    <property type="entry name" value="GEF_Ubiquitin-Prot_Reg"/>
</dbReference>
<dbReference type="Proteomes" id="UP000694392">
    <property type="component" value="Unplaced"/>
</dbReference>
<dbReference type="Ensembl" id="ENSSPUT00000018849.1">
    <property type="protein sequence ID" value="ENSSPUP00000017701.1"/>
    <property type="gene ID" value="ENSSPUG00000013665.1"/>
</dbReference>
<dbReference type="Gene3D" id="2.30.29.30">
    <property type="entry name" value="Pleckstrin-homology domain (PH domain)/Phosphotyrosine-binding domain (PTB)"/>
    <property type="match status" value="1"/>
</dbReference>
<dbReference type="SUPFAM" id="SSF50729">
    <property type="entry name" value="PH domain-like"/>
    <property type="match status" value="1"/>
</dbReference>
<dbReference type="AlphaFoldDB" id="A0A8D0H2R7"/>
<dbReference type="CDD" id="cd22173">
    <property type="entry name" value="F-box_ECT2L"/>
    <property type="match status" value="1"/>
</dbReference>
<dbReference type="Pfam" id="PF14252">
    <property type="entry name" value="DUF4347"/>
    <property type="match status" value="1"/>
</dbReference>
<dbReference type="CDD" id="cd00160">
    <property type="entry name" value="RhoGEF"/>
    <property type="match status" value="1"/>
</dbReference>
<keyword evidence="3" id="KW-1185">Reference proteome</keyword>
<proteinExistence type="predicted"/>
<dbReference type="OMA" id="GIDIFCP"/>
<dbReference type="InterPro" id="IPR036047">
    <property type="entry name" value="F-box-like_dom_sf"/>
</dbReference>
<dbReference type="Gene3D" id="1.20.1280.50">
    <property type="match status" value="1"/>
</dbReference>